<comment type="cofactor">
    <cofactor evidence="1 11">
        <name>[4Fe-4S] cluster</name>
        <dbReference type="ChEBI" id="CHEBI:49883"/>
    </cofactor>
</comment>
<dbReference type="GO" id="GO:0046872">
    <property type="term" value="F:metal ion binding"/>
    <property type="evidence" value="ECO:0007669"/>
    <property type="project" value="UniProtKB-KW"/>
</dbReference>
<dbReference type="InterPro" id="IPR004642">
    <property type="entry name" value="Ser_deHydtase_asu"/>
</dbReference>
<evidence type="ECO:0000313" key="14">
    <source>
        <dbReference type="Proteomes" id="UP000516160"/>
    </source>
</evidence>
<comment type="similarity">
    <text evidence="3 11">Belongs to the iron-sulfur dependent L-serine dehydratase family.</text>
</comment>
<proteinExistence type="inferred from homology"/>
<feature type="domain" description="Serine dehydratase-like alpha subunit" evidence="12">
    <location>
        <begin position="14"/>
        <end position="271"/>
    </location>
</feature>
<keyword evidence="6 11" id="KW-0479">Metal-binding</keyword>
<keyword evidence="4 11" id="KW-0312">Gluconeogenesis</keyword>
<dbReference type="Pfam" id="PF03313">
    <property type="entry name" value="SDH_alpha"/>
    <property type="match status" value="1"/>
</dbReference>
<dbReference type="RefSeq" id="WP_213166753.1">
    <property type="nucleotide sequence ID" value="NZ_CP058559.1"/>
</dbReference>
<dbReference type="GO" id="GO:0006094">
    <property type="term" value="P:gluconeogenesis"/>
    <property type="evidence" value="ECO:0007669"/>
    <property type="project" value="UniProtKB-KW"/>
</dbReference>
<name>A0A7G9WCF0_ALKCA</name>
<evidence type="ECO:0000256" key="9">
    <source>
        <dbReference type="ARBA" id="ARBA00023239"/>
    </source>
</evidence>
<reference evidence="13 14" key="1">
    <citation type="submission" date="2020-07" db="EMBL/GenBank/DDBJ databases">
        <title>Alkalicella. sp. LB2 genome.</title>
        <authorList>
            <person name="Postec A."/>
            <person name="Quemeneur M."/>
        </authorList>
    </citation>
    <scope>NUCLEOTIDE SEQUENCE [LARGE SCALE GENOMIC DNA]</scope>
    <source>
        <strain evidence="13 14">LB2</strain>
    </source>
</reference>
<dbReference type="NCBIfam" id="TIGR00718">
    <property type="entry name" value="sda_alpha"/>
    <property type="match status" value="1"/>
</dbReference>
<keyword evidence="7 11" id="KW-0408">Iron</keyword>
<evidence type="ECO:0000256" key="4">
    <source>
        <dbReference type="ARBA" id="ARBA00022432"/>
    </source>
</evidence>
<evidence type="ECO:0000256" key="8">
    <source>
        <dbReference type="ARBA" id="ARBA00023014"/>
    </source>
</evidence>
<evidence type="ECO:0000256" key="7">
    <source>
        <dbReference type="ARBA" id="ARBA00023004"/>
    </source>
</evidence>
<keyword evidence="8 11" id="KW-0411">Iron-sulfur</keyword>
<sequence>MDTLLEIVTQANTKKCKVSDIIIEVEAKRADKSVEEVIAQMEQYWQIMKDGIKKGLSPDVKSVSGLTGGDARKYYNNNKGLLGTTSMKAVAYAMAMAEVNASMGKIVATPTAGSCGILPGVLLAISEERDIEDENIVKALFTAASVGTIIAKKGTVAGAEGGCQAECGSAAAMAAAAVVELLGGSLEDMLHAVAISLKNIMGLVCDPVAGLVEVPCIKRNGGCATMAMMASDMALAGVRSVIPADEVIVAMAEVGEMMPVELKETSMAGLANTPTARNIEEKLGGN</sequence>
<evidence type="ECO:0000256" key="1">
    <source>
        <dbReference type="ARBA" id="ARBA00001966"/>
    </source>
</evidence>
<keyword evidence="5 11" id="KW-0004">4Fe-4S</keyword>
<organism evidence="13 14">
    <name type="scientific">Alkalicella caledoniensis</name>
    <dbReference type="NCBI Taxonomy" id="2731377"/>
    <lineage>
        <taxon>Bacteria</taxon>
        <taxon>Bacillati</taxon>
        <taxon>Bacillota</taxon>
        <taxon>Clostridia</taxon>
        <taxon>Eubacteriales</taxon>
        <taxon>Proteinivoracaceae</taxon>
        <taxon>Alkalicella</taxon>
    </lineage>
</organism>
<evidence type="ECO:0000256" key="2">
    <source>
        <dbReference type="ARBA" id="ARBA00004742"/>
    </source>
</evidence>
<evidence type="ECO:0000256" key="11">
    <source>
        <dbReference type="RuleBase" id="RU366059"/>
    </source>
</evidence>
<dbReference type="InterPro" id="IPR005130">
    <property type="entry name" value="Ser_deHydtase-like_asu"/>
</dbReference>
<comment type="catalytic activity">
    <reaction evidence="10 11">
        <text>L-serine = pyruvate + NH4(+)</text>
        <dbReference type="Rhea" id="RHEA:19169"/>
        <dbReference type="ChEBI" id="CHEBI:15361"/>
        <dbReference type="ChEBI" id="CHEBI:28938"/>
        <dbReference type="ChEBI" id="CHEBI:33384"/>
        <dbReference type="EC" id="4.3.1.17"/>
    </reaction>
</comment>
<evidence type="ECO:0000256" key="6">
    <source>
        <dbReference type="ARBA" id="ARBA00022723"/>
    </source>
</evidence>
<comment type="pathway">
    <text evidence="2">Carbohydrate biosynthesis; gluconeogenesis.</text>
</comment>
<dbReference type="PANTHER" id="PTHR30182:SF1">
    <property type="entry name" value="L-SERINE DEHYDRATASE 1"/>
    <property type="match status" value="1"/>
</dbReference>
<keyword evidence="14" id="KW-1185">Reference proteome</keyword>
<dbReference type="EC" id="4.3.1.17" evidence="11"/>
<dbReference type="KEGG" id="acae:HYG86_17075"/>
<dbReference type="Proteomes" id="UP000516160">
    <property type="component" value="Chromosome"/>
</dbReference>
<evidence type="ECO:0000256" key="10">
    <source>
        <dbReference type="ARBA" id="ARBA00049406"/>
    </source>
</evidence>
<dbReference type="InterPro" id="IPR051318">
    <property type="entry name" value="Fe-S_L-Ser"/>
</dbReference>
<dbReference type="GO" id="GO:0003941">
    <property type="term" value="F:L-serine ammonia-lyase activity"/>
    <property type="evidence" value="ECO:0007669"/>
    <property type="project" value="UniProtKB-UniRule"/>
</dbReference>
<dbReference type="GO" id="GO:0051539">
    <property type="term" value="F:4 iron, 4 sulfur cluster binding"/>
    <property type="evidence" value="ECO:0007669"/>
    <property type="project" value="UniProtKB-UniRule"/>
</dbReference>
<evidence type="ECO:0000256" key="3">
    <source>
        <dbReference type="ARBA" id="ARBA00008636"/>
    </source>
</evidence>
<dbReference type="AlphaFoldDB" id="A0A7G9WCF0"/>
<evidence type="ECO:0000313" key="13">
    <source>
        <dbReference type="EMBL" id="QNO16362.1"/>
    </source>
</evidence>
<gene>
    <name evidence="13" type="primary">sdaAA</name>
    <name evidence="13" type="ORF">HYG86_17075</name>
</gene>
<accession>A0A7G9WCF0</accession>
<keyword evidence="9 11" id="KW-0456">Lyase</keyword>
<dbReference type="PANTHER" id="PTHR30182">
    <property type="entry name" value="L-SERINE DEHYDRATASE"/>
    <property type="match status" value="1"/>
</dbReference>
<protein>
    <recommendedName>
        <fullName evidence="11">L-serine dehydratase</fullName>
        <ecNumber evidence="11">4.3.1.17</ecNumber>
    </recommendedName>
</protein>
<dbReference type="EMBL" id="CP058559">
    <property type="protein sequence ID" value="QNO16362.1"/>
    <property type="molecule type" value="Genomic_DNA"/>
</dbReference>
<evidence type="ECO:0000259" key="12">
    <source>
        <dbReference type="Pfam" id="PF03313"/>
    </source>
</evidence>
<evidence type="ECO:0000256" key="5">
    <source>
        <dbReference type="ARBA" id="ARBA00022485"/>
    </source>
</evidence>